<dbReference type="InterPro" id="IPR003870">
    <property type="entry name" value="DUF222"/>
</dbReference>
<dbReference type="Gene3D" id="1.10.30.50">
    <property type="match status" value="1"/>
</dbReference>
<sequence length="474" mass="50525">MSTSSDAAAALLADAQAHQAAEQAAAAALLRTAADWADLHPPVEDVAEATWQGRPSGVPLAGPGTPAVDGACVAELAAALRCSTDAGSALIGQALELRHRLPRLWSLVHRGEVAAWQARRVAARTTTLTVETARFVDDQVAAVAGRIGPTQLDRLITAATMRFMPAEAERQRLAAADGRRFDIHHDRDGSSSGLAAVTGWLDLPDALDLDAAVTDGARALADAGCQALLDVRRSMAVGELARHQPALDLTTADSRTAEAGPAPRPRVPVTLYLHLPAESLHSGTAPGWVGNTGTPVTAGQIRDWCGRAGTRITVRPVVDLNTDQTVPGYQVPERIREHIALRDRTCVFPWCSRPAHPHPRRTRGTDGEPGWSTDADHTVPFAAGGTTATDNLAPLCRRHHRLKTLHGWRYRRTAPGRYLWTSPHGLHFTRGPDGTTPGSTTGPPPPATPTAPRTWTITLPPDPRPRERDPVPTG</sequence>
<keyword evidence="4" id="KW-1185">Reference proteome</keyword>
<dbReference type="AlphaFoldDB" id="A0A6A9UT14"/>
<dbReference type="InterPro" id="IPR003615">
    <property type="entry name" value="HNH_nuc"/>
</dbReference>
<dbReference type="Pfam" id="PF02720">
    <property type="entry name" value="DUF222"/>
    <property type="match status" value="1"/>
</dbReference>
<protein>
    <submittedName>
        <fullName evidence="3">DUF222 domain-containing protein</fullName>
    </submittedName>
</protein>
<name>A0A6A9UT14_9ACTN</name>
<dbReference type="Proteomes" id="UP000435304">
    <property type="component" value="Unassembled WGS sequence"/>
</dbReference>
<organism evidence="3 4">
    <name type="scientific">Auraticoccus cholistanensis</name>
    <dbReference type="NCBI Taxonomy" id="2656650"/>
    <lineage>
        <taxon>Bacteria</taxon>
        <taxon>Bacillati</taxon>
        <taxon>Actinomycetota</taxon>
        <taxon>Actinomycetes</taxon>
        <taxon>Propionibacteriales</taxon>
        <taxon>Propionibacteriaceae</taxon>
        <taxon>Auraticoccus</taxon>
    </lineage>
</organism>
<dbReference type="EMBL" id="WPCU01000005">
    <property type="protein sequence ID" value="MVA76066.1"/>
    <property type="molecule type" value="Genomic_DNA"/>
</dbReference>
<feature type="domain" description="HNH nuclease" evidence="2">
    <location>
        <begin position="334"/>
        <end position="401"/>
    </location>
</feature>
<dbReference type="RefSeq" id="WP_156609514.1">
    <property type="nucleotide sequence ID" value="NZ_WPCU01000005.1"/>
</dbReference>
<evidence type="ECO:0000259" key="2">
    <source>
        <dbReference type="SMART" id="SM00507"/>
    </source>
</evidence>
<feature type="compositionally biased region" description="Basic and acidic residues" evidence="1">
    <location>
        <begin position="463"/>
        <end position="474"/>
    </location>
</feature>
<proteinExistence type="predicted"/>
<accession>A0A6A9UT14</accession>
<evidence type="ECO:0000256" key="1">
    <source>
        <dbReference type="SAM" id="MobiDB-lite"/>
    </source>
</evidence>
<feature type="region of interest" description="Disordered" evidence="1">
    <location>
        <begin position="422"/>
        <end position="474"/>
    </location>
</feature>
<dbReference type="CDD" id="cd00085">
    <property type="entry name" value="HNHc"/>
    <property type="match status" value="1"/>
</dbReference>
<reference evidence="3 4" key="1">
    <citation type="submission" date="2019-12" db="EMBL/GenBank/DDBJ databases">
        <title>Auraticoccus cholistani sp. nov., an actinomycete isolated from soil of Cholistan desert.</title>
        <authorList>
            <person name="Cheema M.T."/>
        </authorList>
    </citation>
    <scope>NUCLEOTIDE SEQUENCE [LARGE SCALE GENOMIC DNA]</scope>
    <source>
        <strain evidence="3 4">F435</strain>
    </source>
</reference>
<gene>
    <name evidence="3" type="ORF">GC722_08525</name>
</gene>
<comment type="caution">
    <text evidence="3">The sequence shown here is derived from an EMBL/GenBank/DDBJ whole genome shotgun (WGS) entry which is preliminary data.</text>
</comment>
<feature type="compositionally biased region" description="Low complexity" evidence="1">
    <location>
        <begin position="429"/>
        <end position="441"/>
    </location>
</feature>
<evidence type="ECO:0000313" key="3">
    <source>
        <dbReference type="EMBL" id="MVA76066.1"/>
    </source>
</evidence>
<dbReference type="SMART" id="SM00507">
    <property type="entry name" value="HNHc"/>
    <property type="match status" value="1"/>
</dbReference>
<evidence type="ECO:0000313" key="4">
    <source>
        <dbReference type="Proteomes" id="UP000435304"/>
    </source>
</evidence>